<keyword evidence="3" id="KW-1185">Reference proteome</keyword>
<sequence length="457" mass="50285">MKYLLFYPLTTGGEKDLFKMQNQTFTIIHLLEPTNCTSSLLSSPVTCESDSLASWPGPIILDSNQIPKAVLQVTNENRNNLDSSPSDTTRTEIAYESSNLPDNERATKKSESDLTLRMDSTSTEEESLQELSQLAFHLSEADFTRTSTIGSSTADSPMTTQMAALESYHLASKGSNSGPWQTSQLNSSCFPETARPAMSYLRMLADRLAQEAQSDPRSLGNEECVQSAECSGDFPQTSETFSNSASLVMKMMTLMRMMMTTPTKNNTLAGQTTLNAAHLDPKDVDIQQKADVNSMGSEEKVKELSASEWNKDSPQFYQEAFIRLLAAASEKCLPGFSMHRTNTELAGPRQMFVDLANRPLGASDTIGTQTGGWRNSGLEMMTFGGLDPNWDRRRDHAYYGLPGTDNCGWASSGAFDEEADSQMGVNGAYHRSSGCHEEESKSKDKNSIHPISFKLMD</sequence>
<reference evidence="2" key="1">
    <citation type="submission" date="2018-11" db="EMBL/GenBank/DDBJ databases">
        <authorList>
            <consortium name="Pathogen Informatics"/>
        </authorList>
    </citation>
    <scope>NUCLEOTIDE SEQUENCE</scope>
</reference>
<dbReference type="EMBL" id="CAAALY010252942">
    <property type="protein sequence ID" value="VEL36703.1"/>
    <property type="molecule type" value="Genomic_DNA"/>
</dbReference>
<feature type="compositionally biased region" description="Basic and acidic residues" evidence="1">
    <location>
        <begin position="102"/>
        <end position="116"/>
    </location>
</feature>
<proteinExistence type="predicted"/>
<evidence type="ECO:0000313" key="2">
    <source>
        <dbReference type="EMBL" id="VEL36703.1"/>
    </source>
</evidence>
<dbReference type="Proteomes" id="UP000784294">
    <property type="component" value="Unassembled WGS sequence"/>
</dbReference>
<comment type="caution">
    <text evidence="2">The sequence shown here is derived from an EMBL/GenBank/DDBJ whole genome shotgun (WGS) entry which is preliminary data.</text>
</comment>
<feature type="region of interest" description="Disordered" evidence="1">
    <location>
        <begin position="425"/>
        <end position="457"/>
    </location>
</feature>
<feature type="compositionally biased region" description="Basic and acidic residues" evidence="1">
    <location>
        <begin position="434"/>
        <end position="447"/>
    </location>
</feature>
<organism evidence="2 3">
    <name type="scientific">Protopolystoma xenopodis</name>
    <dbReference type="NCBI Taxonomy" id="117903"/>
    <lineage>
        <taxon>Eukaryota</taxon>
        <taxon>Metazoa</taxon>
        <taxon>Spiralia</taxon>
        <taxon>Lophotrochozoa</taxon>
        <taxon>Platyhelminthes</taxon>
        <taxon>Monogenea</taxon>
        <taxon>Polyopisthocotylea</taxon>
        <taxon>Polystomatidea</taxon>
        <taxon>Polystomatidae</taxon>
        <taxon>Protopolystoma</taxon>
    </lineage>
</organism>
<feature type="region of interest" description="Disordered" evidence="1">
    <location>
        <begin position="96"/>
        <end position="122"/>
    </location>
</feature>
<evidence type="ECO:0000313" key="3">
    <source>
        <dbReference type="Proteomes" id="UP000784294"/>
    </source>
</evidence>
<name>A0A3S5CTY0_9PLAT</name>
<evidence type="ECO:0000256" key="1">
    <source>
        <dbReference type="SAM" id="MobiDB-lite"/>
    </source>
</evidence>
<protein>
    <submittedName>
        <fullName evidence="2">Uncharacterized protein</fullName>
    </submittedName>
</protein>
<gene>
    <name evidence="2" type="ORF">PXEA_LOCUS30143</name>
</gene>
<accession>A0A3S5CTY0</accession>
<dbReference type="AlphaFoldDB" id="A0A3S5CTY0"/>